<dbReference type="InterPro" id="IPR009057">
    <property type="entry name" value="Homeodomain-like_sf"/>
</dbReference>
<gene>
    <name evidence="5" type="ORF">NE863_27010</name>
</gene>
<dbReference type="SUPFAM" id="SSF46689">
    <property type="entry name" value="Homeodomain-like"/>
    <property type="match status" value="1"/>
</dbReference>
<protein>
    <submittedName>
        <fullName evidence="5">AraC family transcriptional regulator</fullName>
    </submittedName>
</protein>
<proteinExistence type="predicted"/>
<sequence length="292" mass="32315">MSSSIPSFFVYGEPEQKVEPGFFHVETVMARRNLHQGQVKAHKHDQMGQITYWLSGGGTYFIDDKPLDFSAPAISFVPSGIVHGFSVDPETSDAIVVSIADGALLSIREQTTLALDTPMMIRGDGEDRHWRRLAELLDIVADEYAGGATGTQRMLASLVAAVLTQIARLAAAAPPTAQPTQAMLATELRRLIDLRFRENWSVGHYTDALATTPHLLAKASRDAFGMQVKELINERRLLEAKRLLLFTVRPLEDIAYEIGFADAAYFSRFFRLRVGEAPSDWRRARLNSPGAG</sequence>
<dbReference type="PANTHER" id="PTHR43280">
    <property type="entry name" value="ARAC-FAMILY TRANSCRIPTIONAL REGULATOR"/>
    <property type="match status" value="1"/>
</dbReference>
<dbReference type="InterPro" id="IPR018062">
    <property type="entry name" value="HTH_AraC-typ_CS"/>
</dbReference>
<dbReference type="AlphaFoldDB" id="A0A9Q8YBX3"/>
<dbReference type="OrthoDB" id="9814125at2"/>
<geneLocation type="plasmid" evidence="5 6">
    <name>pA</name>
</geneLocation>
<dbReference type="GO" id="GO:0043565">
    <property type="term" value="F:sequence-specific DNA binding"/>
    <property type="evidence" value="ECO:0007669"/>
    <property type="project" value="InterPro"/>
</dbReference>
<evidence type="ECO:0000256" key="3">
    <source>
        <dbReference type="ARBA" id="ARBA00023163"/>
    </source>
</evidence>
<keyword evidence="5" id="KW-0614">Plasmid</keyword>
<dbReference type="Pfam" id="PF12833">
    <property type="entry name" value="HTH_18"/>
    <property type="match status" value="1"/>
</dbReference>
<dbReference type="InterPro" id="IPR018060">
    <property type="entry name" value="HTH_AraC"/>
</dbReference>
<dbReference type="PROSITE" id="PS01124">
    <property type="entry name" value="HTH_ARAC_FAMILY_2"/>
    <property type="match status" value="1"/>
</dbReference>
<dbReference type="PANTHER" id="PTHR43280:SF32">
    <property type="entry name" value="TRANSCRIPTIONAL REGULATORY PROTEIN"/>
    <property type="match status" value="1"/>
</dbReference>
<dbReference type="Gene3D" id="2.60.120.10">
    <property type="entry name" value="Jelly Rolls"/>
    <property type="match status" value="1"/>
</dbReference>
<dbReference type="SMART" id="SM00342">
    <property type="entry name" value="HTH_ARAC"/>
    <property type="match status" value="1"/>
</dbReference>
<dbReference type="Gene3D" id="1.10.10.60">
    <property type="entry name" value="Homeodomain-like"/>
    <property type="match status" value="1"/>
</dbReference>
<dbReference type="PROSITE" id="PS00041">
    <property type="entry name" value="HTH_ARAC_FAMILY_1"/>
    <property type="match status" value="1"/>
</dbReference>
<keyword evidence="3" id="KW-0804">Transcription</keyword>
<dbReference type="InterPro" id="IPR014710">
    <property type="entry name" value="RmlC-like_jellyroll"/>
</dbReference>
<organism evidence="5 6">
    <name type="scientific">Ensifer adhaerens</name>
    <name type="common">Sinorhizobium morelense</name>
    <dbReference type="NCBI Taxonomy" id="106592"/>
    <lineage>
        <taxon>Bacteria</taxon>
        <taxon>Pseudomonadati</taxon>
        <taxon>Pseudomonadota</taxon>
        <taxon>Alphaproteobacteria</taxon>
        <taxon>Hyphomicrobiales</taxon>
        <taxon>Rhizobiaceae</taxon>
        <taxon>Sinorhizobium/Ensifer group</taxon>
        <taxon>Ensifer</taxon>
    </lineage>
</organism>
<feature type="domain" description="HTH araC/xylS-type" evidence="4">
    <location>
        <begin position="186"/>
        <end position="284"/>
    </location>
</feature>
<evidence type="ECO:0000259" key="4">
    <source>
        <dbReference type="PROSITE" id="PS01124"/>
    </source>
</evidence>
<dbReference type="GO" id="GO:0003700">
    <property type="term" value="F:DNA-binding transcription factor activity"/>
    <property type="evidence" value="ECO:0007669"/>
    <property type="project" value="InterPro"/>
</dbReference>
<reference evidence="5" key="1">
    <citation type="submission" date="2022-06" db="EMBL/GenBank/DDBJ databases">
        <title>Physiological and biochemical characterization and genomic elucidation of a strain of the genus Ensifer adhaerens M8 that combines arsenic oxidation and chromium reduction.</title>
        <authorList>
            <person name="Li X."/>
            <person name="Yu c."/>
        </authorList>
    </citation>
    <scope>NUCLEOTIDE SEQUENCE</scope>
    <source>
        <strain evidence="5">M8</strain>
        <plasmid evidence="5">pA</plasmid>
    </source>
</reference>
<dbReference type="EMBL" id="CP098808">
    <property type="protein sequence ID" value="USJ26102.1"/>
    <property type="molecule type" value="Genomic_DNA"/>
</dbReference>
<dbReference type="InterPro" id="IPR011051">
    <property type="entry name" value="RmlC_Cupin_sf"/>
</dbReference>
<evidence type="ECO:0000313" key="6">
    <source>
        <dbReference type="Proteomes" id="UP001055460"/>
    </source>
</evidence>
<name>A0A9Q8YBX3_ENSAD</name>
<dbReference type="InterPro" id="IPR020449">
    <property type="entry name" value="Tscrpt_reg_AraC-type_HTH"/>
</dbReference>
<dbReference type="SUPFAM" id="SSF51182">
    <property type="entry name" value="RmlC-like cupins"/>
    <property type="match status" value="1"/>
</dbReference>
<accession>A0A9Q8YBX3</accession>
<evidence type="ECO:0000256" key="2">
    <source>
        <dbReference type="ARBA" id="ARBA00023125"/>
    </source>
</evidence>
<keyword evidence="2" id="KW-0238">DNA-binding</keyword>
<dbReference type="Proteomes" id="UP001055460">
    <property type="component" value="Plasmid pA"/>
</dbReference>
<evidence type="ECO:0000313" key="5">
    <source>
        <dbReference type="EMBL" id="USJ26102.1"/>
    </source>
</evidence>
<dbReference type="PRINTS" id="PR00032">
    <property type="entry name" value="HTHARAC"/>
</dbReference>
<keyword evidence="1" id="KW-0805">Transcription regulation</keyword>
<dbReference type="RefSeq" id="WP_060517825.1">
    <property type="nucleotide sequence ID" value="NZ_CP084487.1"/>
</dbReference>
<evidence type="ECO:0000256" key="1">
    <source>
        <dbReference type="ARBA" id="ARBA00023015"/>
    </source>
</evidence>